<dbReference type="EMBL" id="CP000471">
    <property type="protein sequence ID" value="ABK45596.1"/>
    <property type="molecule type" value="Genomic_DNA"/>
</dbReference>
<dbReference type="RefSeq" id="WP_011714659.1">
    <property type="nucleotide sequence ID" value="NC_008576.1"/>
</dbReference>
<reference evidence="2" key="1">
    <citation type="journal article" date="2009" name="Appl. Environ. Microbiol.">
        <title>Complete genome sequence of the chemolithoautotrophic marine magnetotactic coccus strain MC-1.</title>
        <authorList>
            <person name="Schubbe S."/>
            <person name="Williams T.J."/>
            <person name="Xie G."/>
            <person name="Kiss H.E."/>
            <person name="Brettin T.S."/>
            <person name="Martinez D."/>
            <person name="Ross C.A."/>
            <person name="Schuler D."/>
            <person name="Cox B.L."/>
            <person name="Nealson K.H."/>
            <person name="Bazylinski D.A."/>
        </authorList>
    </citation>
    <scope>NUCLEOTIDE SEQUENCE [LARGE SCALE GENOMIC DNA]</scope>
    <source>
        <strain evidence="2">ATCC BAA-1437 / JCM 17883 / MC-1</strain>
    </source>
</reference>
<protein>
    <submittedName>
        <fullName evidence="1">Uncharacterized protein</fullName>
    </submittedName>
</protein>
<dbReference type="Proteomes" id="UP000002586">
    <property type="component" value="Chromosome"/>
</dbReference>
<organism evidence="1 2">
    <name type="scientific">Magnetococcus marinus (strain ATCC BAA-1437 / JCM 17883 / MC-1)</name>
    <dbReference type="NCBI Taxonomy" id="156889"/>
    <lineage>
        <taxon>Bacteria</taxon>
        <taxon>Pseudomonadati</taxon>
        <taxon>Pseudomonadota</taxon>
        <taxon>Magnetococcia</taxon>
        <taxon>Magnetococcales</taxon>
        <taxon>Magnetococcaceae</taxon>
        <taxon>Magnetococcus</taxon>
    </lineage>
</organism>
<reference evidence="1 2" key="2">
    <citation type="journal article" date="2012" name="Int. J. Syst. Evol. Microbiol.">
        <title>Magnetococcus marinus gen. nov., sp. nov., a marine, magnetotactic bacterium that represents a novel lineage (Magnetococcaceae fam. nov.; Magnetococcales ord. nov.) at the base of the Alphaproteobacteria.</title>
        <authorList>
            <person name="Bazylinski D.A."/>
            <person name="Williams T.J."/>
            <person name="Lefevre C.T."/>
            <person name="Berg R.J."/>
            <person name="Zhang C.L."/>
            <person name="Bowser S.S."/>
            <person name="Dean A.J."/>
            <person name="Beveridge T.J."/>
        </authorList>
    </citation>
    <scope>NUCLEOTIDE SEQUENCE [LARGE SCALE GENOMIC DNA]</scope>
    <source>
        <strain evidence="2">ATCC BAA-1437 / JCM 17883 / MC-1</strain>
    </source>
</reference>
<evidence type="ECO:0000313" key="1">
    <source>
        <dbReference type="EMBL" id="ABK45596.1"/>
    </source>
</evidence>
<dbReference type="AlphaFoldDB" id="A0LCA3"/>
<sequence>MRQQSPGKALQRAVNRLFNQDPNPDPFTLRRLRKEAETLHSHDSLTATLMLARIACMEQQPELMVALYKPLLLQYPQQAWIHVEHALNLRKLGFYAAARESTLQAMAEDDTQPGIEQQIIRDDILCGYFQEAGAYLKQAVRASKPIFRAQFHFLESLQSLLIQHQWSDPMVARMQQHAMDLLHAQPLYPTGILRAPAVHISLTTAEHASLETQQTSYTPWLRWRIHLLATREQITRLNEQLQQRYAADAFLPPNPQQQIDLQLAPWQDEAIYNHPYAFYM</sequence>
<dbReference type="SUPFAM" id="SSF48452">
    <property type="entry name" value="TPR-like"/>
    <property type="match status" value="1"/>
</dbReference>
<proteinExistence type="predicted"/>
<evidence type="ECO:0000313" key="2">
    <source>
        <dbReference type="Proteomes" id="UP000002586"/>
    </source>
</evidence>
<dbReference type="HOGENOM" id="CLU_993228_0_0_5"/>
<dbReference type="InterPro" id="IPR011990">
    <property type="entry name" value="TPR-like_helical_dom_sf"/>
</dbReference>
<dbReference type="KEGG" id="mgm:Mmc1_3106"/>
<keyword evidence="2" id="KW-1185">Reference proteome</keyword>
<dbReference type="OrthoDB" id="9836470at2"/>
<gene>
    <name evidence="1" type="ordered locus">Mmc1_3106</name>
</gene>
<accession>A0LCA3</accession>
<dbReference type="STRING" id="156889.Mmc1_3106"/>
<name>A0LCA3_MAGMM</name>
<dbReference type="Gene3D" id="1.25.40.10">
    <property type="entry name" value="Tetratricopeptide repeat domain"/>
    <property type="match status" value="1"/>
</dbReference>